<evidence type="ECO:0000259" key="1">
    <source>
        <dbReference type="Pfam" id="PF04230"/>
    </source>
</evidence>
<reference evidence="2 3" key="1">
    <citation type="journal article" date="2001" name="Int. J. Syst. Evol. Microbiol.">
        <title>Agreia bicolorata gen. nov., sp. nov., to accommodate actinobacteria isolated from narrow reed grass infected by the nematode Heteroanguina graminophila.</title>
        <authorList>
            <person name="Evtushenko L.I."/>
            <person name="Dorofeeva L.V."/>
            <person name="Dobrovolskaya T.G."/>
            <person name="Streshinskaya G.M."/>
            <person name="Subbotin S.A."/>
            <person name="Tiedje J.M."/>
        </authorList>
    </citation>
    <scope>NUCLEOTIDE SEQUENCE [LARGE SCALE GENOMIC DNA]</scope>
    <source>
        <strain evidence="2 3">VKM Ac-1804</strain>
    </source>
</reference>
<feature type="domain" description="Polysaccharide pyruvyl transferase" evidence="1">
    <location>
        <begin position="18"/>
        <end position="321"/>
    </location>
</feature>
<dbReference type="InterPro" id="IPR007345">
    <property type="entry name" value="Polysacch_pyruvyl_Trfase"/>
</dbReference>
<dbReference type="PANTHER" id="PTHR36836:SF1">
    <property type="entry name" value="COLANIC ACID BIOSYNTHESIS PROTEIN WCAK"/>
    <property type="match status" value="1"/>
</dbReference>
<name>A0ABR5CDV8_9MICO</name>
<keyword evidence="3" id="KW-1185">Reference proteome</keyword>
<gene>
    <name evidence="2" type="ORF">TZ00_12415</name>
</gene>
<dbReference type="EMBL" id="JYFC01000005">
    <property type="protein sequence ID" value="KJC63833.1"/>
    <property type="molecule type" value="Genomic_DNA"/>
</dbReference>
<evidence type="ECO:0000313" key="2">
    <source>
        <dbReference type="EMBL" id="KJC63833.1"/>
    </source>
</evidence>
<proteinExistence type="predicted"/>
<dbReference type="Proteomes" id="UP000032503">
    <property type="component" value="Unassembled WGS sequence"/>
</dbReference>
<protein>
    <recommendedName>
        <fullName evidence="1">Polysaccharide pyruvyl transferase domain-containing protein</fullName>
    </recommendedName>
</protein>
<accession>A0ABR5CDV8</accession>
<sequence>MTTTPRRIVFLGTHGQYNIGDELLLETFLTQLGAQHHYVVNSYDPEYTRTQLKGRFTVDVIDTARDRLKLLRELLHCDLLVFGGGSIVKELYASTGRNRYSTLLMILAIVTFAHRIARKPIAMLNIGVGPLRTPRGLRLARMILSQVDELTVRDERSASTCLSVGVEPILATDAVFSLDRVALLGAGDRTPGEPAPPVHSAAAATRPVRIALNLNFDIENPSNWERFLTDLARVLEQVHADHPIELHSLPMQIGFKEHDDAEVLNAFAARIPSIPFVRSPLASHVDAAETIARCDIIVSERLHAIVMASILGVPAFVLAYDVKVKELATMLKLEPWTVDINEPFAVDKVAASLNDLIERRAIVSAQLGSRSIELHAEAQMNFAAVRDWIAMSA</sequence>
<organism evidence="2 3">
    <name type="scientific">Agreia bicolorata</name>
    <dbReference type="NCBI Taxonomy" id="110935"/>
    <lineage>
        <taxon>Bacteria</taxon>
        <taxon>Bacillati</taxon>
        <taxon>Actinomycetota</taxon>
        <taxon>Actinomycetes</taxon>
        <taxon>Micrococcales</taxon>
        <taxon>Microbacteriaceae</taxon>
        <taxon>Agreia</taxon>
    </lineage>
</organism>
<dbReference type="RefSeq" id="WP_044442154.1">
    <property type="nucleotide sequence ID" value="NZ_JYFC01000005.1"/>
</dbReference>
<comment type="caution">
    <text evidence="2">The sequence shown here is derived from an EMBL/GenBank/DDBJ whole genome shotgun (WGS) entry which is preliminary data.</text>
</comment>
<dbReference type="Pfam" id="PF04230">
    <property type="entry name" value="PS_pyruv_trans"/>
    <property type="match status" value="1"/>
</dbReference>
<dbReference type="PANTHER" id="PTHR36836">
    <property type="entry name" value="COLANIC ACID BIOSYNTHESIS PROTEIN WCAK"/>
    <property type="match status" value="1"/>
</dbReference>
<evidence type="ECO:0000313" key="3">
    <source>
        <dbReference type="Proteomes" id="UP000032503"/>
    </source>
</evidence>